<dbReference type="SUPFAM" id="SSF46785">
    <property type="entry name" value="Winged helix' DNA-binding domain"/>
    <property type="match status" value="1"/>
</dbReference>
<dbReference type="Gene3D" id="1.10.10.10">
    <property type="entry name" value="Winged helix-like DNA-binding domain superfamily/Winged helix DNA-binding domain"/>
    <property type="match status" value="1"/>
</dbReference>
<evidence type="ECO:0000313" key="2">
    <source>
        <dbReference type="EMBL" id="BCO29509.1"/>
    </source>
</evidence>
<accession>A0ABM7MT27</accession>
<proteinExistence type="predicted"/>
<sequence length="157" mass="16938">MTQHVPIPGWRLSHLGHWLAQASARFDRRVLALMAANDRMPLALANLAGRGKLTASHMHISRHLALEGSRLTELASQAGISKQAMGKLVDQCEAWGLVQRQNDPRDARACRVVFTAAGLSWLQAFQEAVTQAQAELHAAVGDNVATVIALGLEAYAA</sequence>
<reference evidence="2 3" key="1">
    <citation type="journal article" date="2021" name="Microbiol. Spectr.">
        <title>A Single Bacterium Capable of Oxidation and Reduction of Iron at Circumneutral pH.</title>
        <authorList>
            <person name="Kato S."/>
            <person name="Ohkuma M."/>
        </authorList>
    </citation>
    <scope>NUCLEOTIDE SEQUENCE [LARGE SCALE GENOMIC DNA]</scope>
    <source>
        <strain evidence="2 3">MIZ03</strain>
    </source>
</reference>
<evidence type="ECO:0000259" key="1">
    <source>
        <dbReference type="SMART" id="SM00347"/>
    </source>
</evidence>
<gene>
    <name evidence="2" type="ORF">MIZ03_4432</name>
</gene>
<feature type="domain" description="HTH marR-type" evidence="1">
    <location>
        <begin position="46"/>
        <end position="145"/>
    </location>
</feature>
<dbReference type="InterPro" id="IPR000835">
    <property type="entry name" value="HTH_MarR-typ"/>
</dbReference>
<dbReference type="SMART" id="SM00347">
    <property type="entry name" value="HTH_MARR"/>
    <property type="match status" value="1"/>
</dbReference>
<dbReference type="Proteomes" id="UP000824366">
    <property type="component" value="Chromosome"/>
</dbReference>
<dbReference type="Pfam" id="PF12802">
    <property type="entry name" value="MarR_2"/>
    <property type="match status" value="1"/>
</dbReference>
<dbReference type="PANTHER" id="PTHR33164:SF57">
    <property type="entry name" value="MARR-FAMILY TRANSCRIPTIONAL REGULATOR"/>
    <property type="match status" value="1"/>
</dbReference>
<dbReference type="InterPro" id="IPR036390">
    <property type="entry name" value="WH_DNA-bd_sf"/>
</dbReference>
<keyword evidence="3" id="KW-1185">Reference proteome</keyword>
<protein>
    <recommendedName>
        <fullName evidence="1">HTH marR-type domain-containing protein</fullName>
    </recommendedName>
</protein>
<dbReference type="EMBL" id="AP024238">
    <property type="protein sequence ID" value="BCO29509.1"/>
    <property type="molecule type" value="Genomic_DNA"/>
</dbReference>
<name>A0ABM7MT27_9BURK</name>
<dbReference type="RefSeq" id="WP_223905603.1">
    <property type="nucleotide sequence ID" value="NZ_AP024238.1"/>
</dbReference>
<organism evidence="2 3">
    <name type="scientific">Rhodoferax lithotrophicus</name>
    <dbReference type="NCBI Taxonomy" id="2798804"/>
    <lineage>
        <taxon>Bacteria</taxon>
        <taxon>Pseudomonadati</taxon>
        <taxon>Pseudomonadota</taxon>
        <taxon>Betaproteobacteria</taxon>
        <taxon>Burkholderiales</taxon>
        <taxon>Comamonadaceae</taxon>
        <taxon>Rhodoferax</taxon>
    </lineage>
</organism>
<dbReference type="InterPro" id="IPR036388">
    <property type="entry name" value="WH-like_DNA-bd_sf"/>
</dbReference>
<evidence type="ECO:0000313" key="3">
    <source>
        <dbReference type="Proteomes" id="UP000824366"/>
    </source>
</evidence>
<dbReference type="InterPro" id="IPR039422">
    <property type="entry name" value="MarR/SlyA-like"/>
</dbReference>
<dbReference type="PANTHER" id="PTHR33164">
    <property type="entry name" value="TRANSCRIPTIONAL REGULATOR, MARR FAMILY"/>
    <property type="match status" value="1"/>
</dbReference>